<dbReference type="GO" id="GO:0007165">
    <property type="term" value="P:signal transduction"/>
    <property type="evidence" value="ECO:0007669"/>
    <property type="project" value="InterPro"/>
</dbReference>
<comment type="similarity">
    <text evidence="6">Belongs to the cyclic nucleotide phosphodiesterase family.</text>
</comment>
<dbReference type="InterPro" id="IPR002073">
    <property type="entry name" value="PDEase_catalytic_dom"/>
</dbReference>
<evidence type="ECO:0000259" key="8">
    <source>
        <dbReference type="PROSITE" id="PS51845"/>
    </source>
</evidence>
<reference evidence="9" key="1">
    <citation type="submission" date="2014-05" db="EMBL/GenBank/DDBJ databases">
        <title>The transcriptome of the halophilic microalga Tetraselmis sp. GSL018 isolated from the Great Salt Lake, Utah.</title>
        <authorList>
            <person name="Jinkerson R.E."/>
            <person name="D'Adamo S."/>
            <person name="Posewitz M.C."/>
        </authorList>
    </citation>
    <scope>NUCLEOTIDE SEQUENCE</scope>
    <source>
        <strain evidence="9">GSL018</strain>
    </source>
</reference>
<protein>
    <recommendedName>
        <fullName evidence="6">Phosphodiesterase</fullName>
        <ecNumber evidence="6">3.1.4.-</ecNumber>
    </recommendedName>
</protein>
<name>A0A061REU4_9CHLO</name>
<dbReference type="GO" id="GO:0004114">
    <property type="term" value="F:3',5'-cyclic-nucleotide phosphodiesterase activity"/>
    <property type="evidence" value="ECO:0007669"/>
    <property type="project" value="InterPro"/>
</dbReference>
<feature type="binding site" evidence="4">
    <location>
        <position position="293"/>
    </location>
    <ligand>
        <name>AMP</name>
        <dbReference type="ChEBI" id="CHEBI:456215"/>
    </ligand>
</feature>
<dbReference type="AlphaFoldDB" id="A0A061REU4"/>
<feature type="region of interest" description="Disordered" evidence="7">
    <location>
        <begin position="502"/>
        <end position="527"/>
    </location>
</feature>
<proteinExistence type="inferred from homology"/>
<feature type="binding site" evidence="5">
    <location>
        <position position="293"/>
    </location>
    <ligand>
        <name>Zn(2+)</name>
        <dbReference type="ChEBI" id="CHEBI:29105"/>
        <label>1</label>
    </ligand>
</feature>
<feature type="binding site" evidence="5">
    <location>
        <position position="293"/>
    </location>
    <ligand>
        <name>Zn(2+)</name>
        <dbReference type="ChEBI" id="CHEBI:29105"/>
        <label>2</label>
    </ligand>
</feature>
<dbReference type="CDD" id="cd00077">
    <property type="entry name" value="HDc"/>
    <property type="match status" value="1"/>
</dbReference>
<feature type="domain" description="PDEase" evidence="8">
    <location>
        <begin position="176"/>
        <end position="501"/>
    </location>
</feature>
<evidence type="ECO:0000256" key="1">
    <source>
        <dbReference type="ARBA" id="ARBA00022723"/>
    </source>
</evidence>
<comment type="cofactor">
    <cofactor evidence="6">
        <name>a divalent metal cation</name>
        <dbReference type="ChEBI" id="CHEBI:60240"/>
    </cofactor>
    <text evidence="6">Binds 2 divalent metal cations per subunit. Site 1 may preferentially bind zinc ions, while site 2 has a preference for magnesium and/or manganese ions.</text>
</comment>
<keyword evidence="2 6" id="KW-0378">Hydrolase</keyword>
<evidence type="ECO:0000256" key="5">
    <source>
        <dbReference type="PIRSR" id="PIRSR623088-3"/>
    </source>
</evidence>
<feature type="binding site" evidence="4">
    <location>
        <position position="406"/>
    </location>
    <ligand>
        <name>AMP</name>
        <dbReference type="ChEBI" id="CHEBI:456215"/>
    </ligand>
</feature>
<dbReference type="Gene3D" id="1.10.1300.10">
    <property type="entry name" value="3'5'-cyclic nucleotide phosphodiesterase, catalytic domain"/>
    <property type="match status" value="1"/>
</dbReference>
<accession>A0A061REU4</accession>
<evidence type="ECO:0000256" key="3">
    <source>
        <dbReference type="PIRSR" id="PIRSR623088-1"/>
    </source>
</evidence>
<dbReference type="InterPro" id="IPR023174">
    <property type="entry name" value="PDEase_CS"/>
</dbReference>
<sequence>MHLGASSSAGETTCLSIGLWFTLAQGGLGWKDFVLQDSSLESSGRRKAESEDRNMAGLGQRTIDLCSRVVKRILPELTDAEEQQALNSLVAWLGCLQIETELLEAEDSLDDISRQYLLTYRNSLNNRNYLGVSLNRPKCRECQSLSSYEGADWIGTLDEWSARLLSTTICPESTSTWSETPELCEEMERLYSWDEFNVFKVTVLTDGHPLEAVAMKLLQDFGLPASLDLDVVKLRNFVKAVEVTYRPSNAYHNNIHAADVTQSLGVMLSFPEVRDQLTPIEQLAIIMSVICHDVGHPGVNNDFLVNSQSEEAKIYHDQSVNENMHLRYTFKLLEKDENNFLCNLSHEDWWFIRQTLIRTVLNTDMATHTTLLAEFENHIAIHGPNLADWSHDHRACALSMFVHCADIANPAKPGPFARTWTWRVMQEFYKQGDKEREMNIAISPGCVRGKVDVPKSQLTFLQYCVRPSYEALAHLFPEVAKSPLMHIEKGVAHWKSMLAQNESRSKENGLDGPEATIMPESKLQRIA</sequence>
<dbReference type="InterPro" id="IPR036971">
    <property type="entry name" value="PDEase_catalytic_dom_sf"/>
</dbReference>
<feature type="binding site" evidence="5">
    <location>
        <position position="406"/>
    </location>
    <ligand>
        <name>Zn(2+)</name>
        <dbReference type="ChEBI" id="CHEBI:29105"/>
        <label>1</label>
    </ligand>
</feature>
<keyword evidence="1 5" id="KW-0479">Metal-binding</keyword>
<organism evidence="9">
    <name type="scientific">Tetraselmis sp. GSL018</name>
    <dbReference type="NCBI Taxonomy" id="582737"/>
    <lineage>
        <taxon>Eukaryota</taxon>
        <taxon>Viridiplantae</taxon>
        <taxon>Chlorophyta</taxon>
        <taxon>core chlorophytes</taxon>
        <taxon>Chlorodendrophyceae</taxon>
        <taxon>Chlorodendrales</taxon>
        <taxon>Chlorodendraceae</taxon>
        <taxon>Tetraselmis</taxon>
    </lineage>
</organism>
<dbReference type="Pfam" id="PF00233">
    <property type="entry name" value="PDEase_I"/>
    <property type="match status" value="1"/>
</dbReference>
<dbReference type="SUPFAM" id="SSF109604">
    <property type="entry name" value="HD-domain/PDEase-like"/>
    <property type="match status" value="1"/>
</dbReference>
<feature type="binding site" evidence="5">
    <location>
        <position position="256"/>
    </location>
    <ligand>
        <name>Zn(2+)</name>
        <dbReference type="ChEBI" id="CHEBI:29105"/>
        <label>1</label>
    </ligand>
</feature>
<feature type="binding site" evidence="4">
    <location>
        <position position="457"/>
    </location>
    <ligand>
        <name>AMP</name>
        <dbReference type="ChEBI" id="CHEBI:456215"/>
    </ligand>
</feature>
<dbReference type="PANTHER" id="PTHR11347">
    <property type="entry name" value="CYCLIC NUCLEOTIDE PHOSPHODIESTERASE"/>
    <property type="match status" value="1"/>
</dbReference>
<gene>
    <name evidence="9" type="primary">PDE</name>
    <name evidence="9" type="ORF">TSPGSL018_6639</name>
</gene>
<evidence type="ECO:0000313" key="9">
    <source>
        <dbReference type="EMBL" id="JAC69329.1"/>
    </source>
</evidence>
<dbReference type="EMBL" id="GBEZ01016966">
    <property type="protein sequence ID" value="JAC69329.1"/>
    <property type="molecule type" value="Transcribed_RNA"/>
</dbReference>
<dbReference type="PRINTS" id="PR00387">
    <property type="entry name" value="PDIESTERASE1"/>
</dbReference>
<dbReference type="GO" id="GO:0046872">
    <property type="term" value="F:metal ion binding"/>
    <property type="evidence" value="ECO:0007669"/>
    <property type="project" value="UniProtKB-KW"/>
</dbReference>
<evidence type="ECO:0000256" key="6">
    <source>
        <dbReference type="RuleBase" id="RU363067"/>
    </source>
</evidence>
<dbReference type="EC" id="3.1.4.-" evidence="6"/>
<dbReference type="SMART" id="SM00471">
    <property type="entry name" value="HDc"/>
    <property type="match status" value="1"/>
</dbReference>
<dbReference type="PROSITE" id="PS51845">
    <property type="entry name" value="PDEASE_I_2"/>
    <property type="match status" value="1"/>
</dbReference>
<evidence type="ECO:0000256" key="7">
    <source>
        <dbReference type="SAM" id="MobiDB-lite"/>
    </source>
</evidence>
<evidence type="ECO:0000256" key="2">
    <source>
        <dbReference type="ARBA" id="ARBA00022801"/>
    </source>
</evidence>
<feature type="active site" description="Proton donor" evidence="3">
    <location>
        <position position="252"/>
    </location>
</feature>
<dbReference type="PROSITE" id="PS00126">
    <property type="entry name" value="PDEASE_I_1"/>
    <property type="match status" value="1"/>
</dbReference>
<feature type="binding site" evidence="4">
    <location>
        <begin position="252"/>
        <end position="256"/>
    </location>
    <ligand>
        <name>AMP</name>
        <dbReference type="ChEBI" id="CHEBI:456215"/>
    </ligand>
</feature>
<feature type="binding site" evidence="5">
    <location>
        <position position="292"/>
    </location>
    <ligand>
        <name>Zn(2+)</name>
        <dbReference type="ChEBI" id="CHEBI:29105"/>
        <label>1</label>
    </ligand>
</feature>
<dbReference type="InterPro" id="IPR023088">
    <property type="entry name" value="PDEase"/>
</dbReference>
<evidence type="ECO:0000256" key="4">
    <source>
        <dbReference type="PIRSR" id="PIRSR623088-2"/>
    </source>
</evidence>
<dbReference type="InterPro" id="IPR003607">
    <property type="entry name" value="HD/PDEase_dom"/>
</dbReference>